<dbReference type="InterPro" id="IPR008276">
    <property type="entry name" value="C_nuclsd_transpt"/>
</dbReference>
<gene>
    <name evidence="11" type="ORF">IFK94_16500</name>
</gene>
<dbReference type="AlphaFoldDB" id="A0A8J7C3X0"/>
<keyword evidence="4 7" id="KW-0812">Transmembrane</keyword>
<feature type="domain" description="Concentrative nucleoside transporter N-terminal" evidence="8">
    <location>
        <begin position="11"/>
        <end position="83"/>
    </location>
</feature>
<sequence length="423" mass="43660">MSWLNLGSLAGWCALAVLAWLIGGCRRPVPWRTVRGGVALIFVLGGLVFLFPPTRTVLLWINNGVLAALEAGLAGSLFVFGPLAAGPGQSTGSGEPSVGFVLATQALPAVIFFSGLMALLYHFRLVQPVIRLFAVLFRKTLGLSGVEALAGSSNIFVGVESAATVRPYLASMTRSELLTLLTCGMSTVASSTLALYVLFLKDSFPLIAGHVISASVLSIPTAALVSKLLLPETEGTGVEAIPVEDASGRTGNPISALSRGAMDGLKLAAGIATLLIAVLGLVALIDLLLGLIALDLGTLLAWLFTPLAWLLGIESGDLSQAARLLGERAVMTEVVAYRNLGELAAAGSLAPRTILVLSYALCGFAHLASVGIFIGGISALAPERREDLAALAWRGLVGATLATLMTGALAGVFYFGQKGILGL</sequence>
<dbReference type="Proteomes" id="UP000648239">
    <property type="component" value="Unassembled WGS sequence"/>
</dbReference>
<dbReference type="PANTHER" id="PTHR10590">
    <property type="entry name" value="SODIUM/NUCLEOSIDE COTRANSPORTER"/>
    <property type="match status" value="1"/>
</dbReference>
<evidence type="ECO:0000256" key="7">
    <source>
        <dbReference type="SAM" id="Phobius"/>
    </source>
</evidence>
<dbReference type="GO" id="GO:0005337">
    <property type="term" value="F:nucleoside transmembrane transporter activity"/>
    <property type="evidence" value="ECO:0007669"/>
    <property type="project" value="InterPro"/>
</dbReference>
<feature type="transmembrane region" description="Helical" evidence="7">
    <location>
        <begin position="356"/>
        <end position="381"/>
    </location>
</feature>
<dbReference type="InterPro" id="IPR011657">
    <property type="entry name" value="CNT_C_dom"/>
</dbReference>
<feature type="transmembrane region" description="Helical" evidence="7">
    <location>
        <begin position="267"/>
        <end position="285"/>
    </location>
</feature>
<keyword evidence="3" id="KW-1003">Cell membrane</keyword>
<evidence type="ECO:0000256" key="5">
    <source>
        <dbReference type="ARBA" id="ARBA00022989"/>
    </source>
</evidence>
<dbReference type="InterPro" id="IPR011642">
    <property type="entry name" value="Gate_dom"/>
</dbReference>
<feature type="transmembrane region" description="Helical" evidence="7">
    <location>
        <begin position="393"/>
        <end position="415"/>
    </location>
</feature>
<feature type="transmembrane region" description="Helical" evidence="7">
    <location>
        <begin position="204"/>
        <end position="225"/>
    </location>
</feature>
<keyword evidence="5 7" id="KW-1133">Transmembrane helix</keyword>
<dbReference type="InterPro" id="IPR002668">
    <property type="entry name" value="CNT_N_dom"/>
</dbReference>
<accession>A0A8J7C3X0</accession>
<evidence type="ECO:0000256" key="6">
    <source>
        <dbReference type="ARBA" id="ARBA00023136"/>
    </source>
</evidence>
<comment type="caution">
    <text evidence="11">The sequence shown here is derived from an EMBL/GenBank/DDBJ whole genome shotgun (WGS) entry which is preliminary data.</text>
</comment>
<feature type="transmembrane region" description="Helical" evidence="7">
    <location>
        <begin position="34"/>
        <end position="52"/>
    </location>
</feature>
<evidence type="ECO:0000256" key="2">
    <source>
        <dbReference type="ARBA" id="ARBA00009033"/>
    </source>
</evidence>
<dbReference type="PANTHER" id="PTHR10590:SF4">
    <property type="entry name" value="SOLUTE CARRIER FAMILY 28 MEMBER 3"/>
    <property type="match status" value="1"/>
</dbReference>
<dbReference type="GO" id="GO:0015293">
    <property type="term" value="F:symporter activity"/>
    <property type="evidence" value="ECO:0007669"/>
    <property type="project" value="TreeGrafter"/>
</dbReference>
<dbReference type="Pfam" id="PF01773">
    <property type="entry name" value="Nucleos_tra2_N"/>
    <property type="match status" value="1"/>
</dbReference>
<feature type="domain" description="Concentrative nucleoside transporter C-terminal" evidence="9">
    <location>
        <begin position="210"/>
        <end position="411"/>
    </location>
</feature>
<keyword evidence="6 7" id="KW-0472">Membrane</keyword>
<comment type="subcellular location">
    <subcellularLocation>
        <location evidence="1">Cell membrane</location>
        <topology evidence="1">Multi-pass membrane protein</topology>
    </subcellularLocation>
</comment>
<feature type="transmembrane region" description="Helical" evidence="7">
    <location>
        <begin position="177"/>
        <end position="198"/>
    </location>
</feature>
<proteinExistence type="inferred from homology"/>
<feature type="transmembrane region" description="Helical" evidence="7">
    <location>
        <begin position="64"/>
        <end position="85"/>
    </location>
</feature>
<dbReference type="Pfam" id="PF07670">
    <property type="entry name" value="Gate"/>
    <property type="match status" value="1"/>
</dbReference>
<comment type="similarity">
    <text evidence="2">Belongs to the concentrative nucleoside transporter (CNT) (TC 2.A.41) family.</text>
</comment>
<evidence type="ECO:0000256" key="4">
    <source>
        <dbReference type="ARBA" id="ARBA00022692"/>
    </source>
</evidence>
<protein>
    <submittedName>
        <fullName evidence="11">Nucleoside permease nupX</fullName>
    </submittedName>
</protein>
<evidence type="ECO:0000256" key="1">
    <source>
        <dbReference type="ARBA" id="ARBA00004651"/>
    </source>
</evidence>
<dbReference type="GO" id="GO:0005886">
    <property type="term" value="C:plasma membrane"/>
    <property type="evidence" value="ECO:0007669"/>
    <property type="project" value="UniProtKB-SubCell"/>
</dbReference>
<dbReference type="EMBL" id="JACXWD010000178">
    <property type="protein sequence ID" value="MBD3869721.1"/>
    <property type="molecule type" value="Genomic_DNA"/>
</dbReference>
<evidence type="ECO:0000259" key="10">
    <source>
        <dbReference type="Pfam" id="PF07670"/>
    </source>
</evidence>
<organism evidence="11 12">
    <name type="scientific">Candidatus Polarisedimenticola svalbardensis</name>
    <dbReference type="NCBI Taxonomy" id="2886004"/>
    <lineage>
        <taxon>Bacteria</taxon>
        <taxon>Pseudomonadati</taxon>
        <taxon>Acidobacteriota</taxon>
        <taxon>Candidatus Polarisedimenticolia</taxon>
        <taxon>Candidatus Polarisedimenticolales</taxon>
        <taxon>Candidatus Polarisedimenticolaceae</taxon>
        <taxon>Candidatus Polarisedimenticola</taxon>
    </lineage>
</organism>
<evidence type="ECO:0000256" key="3">
    <source>
        <dbReference type="ARBA" id="ARBA00022475"/>
    </source>
</evidence>
<feature type="transmembrane region" description="Helical" evidence="7">
    <location>
        <begin position="291"/>
        <end position="313"/>
    </location>
</feature>
<dbReference type="Pfam" id="PF07662">
    <property type="entry name" value="Nucleos_tra2_C"/>
    <property type="match status" value="1"/>
</dbReference>
<evidence type="ECO:0000313" key="11">
    <source>
        <dbReference type="EMBL" id="MBD3869721.1"/>
    </source>
</evidence>
<evidence type="ECO:0000259" key="9">
    <source>
        <dbReference type="Pfam" id="PF07662"/>
    </source>
</evidence>
<evidence type="ECO:0000259" key="8">
    <source>
        <dbReference type="Pfam" id="PF01773"/>
    </source>
</evidence>
<name>A0A8J7C3X0_9BACT</name>
<feature type="transmembrane region" description="Helical" evidence="7">
    <location>
        <begin position="97"/>
        <end position="121"/>
    </location>
</feature>
<feature type="domain" description="Nucleoside transporter/FeoB GTPase Gate" evidence="10">
    <location>
        <begin position="104"/>
        <end position="201"/>
    </location>
</feature>
<reference evidence="11 12" key="1">
    <citation type="submission" date="2020-08" db="EMBL/GenBank/DDBJ databases">
        <title>Acidobacteriota in marine sediments use diverse sulfur dissimilation pathways.</title>
        <authorList>
            <person name="Wasmund K."/>
        </authorList>
    </citation>
    <scope>NUCLEOTIDE SEQUENCE [LARGE SCALE GENOMIC DNA]</scope>
    <source>
        <strain evidence="11">MAG AM4</strain>
    </source>
</reference>
<evidence type="ECO:0000313" key="12">
    <source>
        <dbReference type="Proteomes" id="UP000648239"/>
    </source>
</evidence>